<evidence type="ECO:0000313" key="8">
    <source>
        <dbReference type="Proteomes" id="UP000053660"/>
    </source>
</evidence>
<keyword evidence="3 6" id="KW-0328">Glycosyltransferase</keyword>
<dbReference type="EC" id="2.4.1.-" evidence="6"/>
<organism evidence="7 8">
    <name type="scientific">Oesophagostomum dentatum</name>
    <name type="common">Nodular worm</name>
    <dbReference type="NCBI Taxonomy" id="61180"/>
    <lineage>
        <taxon>Eukaryota</taxon>
        <taxon>Metazoa</taxon>
        <taxon>Ecdysozoa</taxon>
        <taxon>Nematoda</taxon>
        <taxon>Chromadorea</taxon>
        <taxon>Rhabditida</taxon>
        <taxon>Rhabditina</taxon>
        <taxon>Rhabditomorpha</taxon>
        <taxon>Strongyloidea</taxon>
        <taxon>Strongylidae</taxon>
        <taxon>Oesophagostomum</taxon>
    </lineage>
</organism>
<dbReference type="Pfam" id="PF01697">
    <property type="entry name" value="Glyco_transf_92"/>
    <property type="match status" value="2"/>
</dbReference>
<keyword evidence="8" id="KW-1185">Reference proteome</keyword>
<evidence type="ECO:0000256" key="5">
    <source>
        <dbReference type="ARBA" id="ARBA00023136"/>
    </source>
</evidence>
<dbReference type="EMBL" id="KN558530">
    <property type="protein sequence ID" value="KHJ87109.1"/>
    <property type="molecule type" value="Genomic_DNA"/>
</dbReference>
<sequence length="153" mass="18214">MEIHYVEYFFEDFKTYDVEPEEGFVRHYRDVNSGEWGKKWLWEIEDFGNFSNTDYPEKWTDALRRNVQERLDHVSRSSTISQNNPISFGFTVKAAEWMPARRYRNISSVVHSDHATKCIVDPAKVLVMEVHRVEKFIDDFGLYEIEPDEAVVR</sequence>
<comment type="similarity">
    <text evidence="2 6">Belongs to the glycosyltransferase 92 family.</text>
</comment>
<comment type="subcellular location">
    <subcellularLocation>
        <location evidence="1">Membrane</location>
        <topology evidence="1">Single-pass membrane protein</topology>
    </subcellularLocation>
</comment>
<keyword evidence="4 6" id="KW-0808">Transferase</keyword>
<evidence type="ECO:0000256" key="3">
    <source>
        <dbReference type="ARBA" id="ARBA00022676"/>
    </source>
</evidence>
<dbReference type="AlphaFoldDB" id="A0A0B1SQ97"/>
<gene>
    <name evidence="7" type="ORF">OESDEN_13123</name>
</gene>
<evidence type="ECO:0000256" key="4">
    <source>
        <dbReference type="ARBA" id="ARBA00022679"/>
    </source>
</evidence>
<name>A0A0B1SQ97_OESDE</name>
<dbReference type="OrthoDB" id="5822421at2759"/>
<evidence type="ECO:0000256" key="1">
    <source>
        <dbReference type="ARBA" id="ARBA00004167"/>
    </source>
</evidence>
<evidence type="ECO:0000256" key="6">
    <source>
        <dbReference type="RuleBase" id="RU366017"/>
    </source>
</evidence>
<evidence type="ECO:0000313" key="7">
    <source>
        <dbReference type="EMBL" id="KHJ87109.1"/>
    </source>
</evidence>
<keyword evidence="5" id="KW-0472">Membrane</keyword>
<dbReference type="Proteomes" id="UP000053660">
    <property type="component" value="Unassembled WGS sequence"/>
</dbReference>
<dbReference type="GO" id="GO:0016020">
    <property type="term" value="C:membrane"/>
    <property type="evidence" value="ECO:0007669"/>
    <property type="project" value="UniProtKB-SubCell"/>
</dbReference>
<protein>
    <recommendedName>
        <fullName evidence="6">Glycosyltransferase family 92 protein</fullName>
        <ecNumber evidence="6">2.4.1.-</ecNumber>
    </recommendedName>
</protein>
<reference evidence="7 8" key="1">
    <citation type="submission" date="2014-03" db="EMBL/GenBank/DDBJ databases">
        <title>Draft genome of the hookworm Oesophagostomum dentatum.</title>
        <authorList>
            <person name="Mitreva M."/>
        </authorList>
    </citation>
    <scope>NUCLEOTIDE SEQUENCE [LARGE SCALE GENOMIC DNA]</scope>
    <source>
        <strain evidence="7 8">OD-Hann</strain>
    </source>
</reference>
<accession>A0A0B1SQ97</accession>
<dbReference type="GO" id="GO:0016757">
    <property type="term" value="F:glycosyltransferase activity"/>
    <property type="evidence" value="ECO:0007669"/>
    <property type="project" value="UniProtKB-UniRule"/>
</dbReference>
<proteinExistence type="inferred from homology"/>
<evidence type="ECO:0000256" key="2">
    <source>
        <dbReference type="ARBA" id="ARBA00007647"/>
    </source>
</evidence>
<dbReference type="InterPro" id="IPR008166">
    <property type="entry name" value="Glyco_transf_92"/>
</dbReference>